<reference evidence="2 3" key="1">
    <citation type="submission" date="2015-09" db="EMBL/GenBank/DDBJ databases">
        <title>Host preference determinants of Valsa canker pathogens revealed by comparative genomics.</title>
        <authorList>
            <person name="Yin Z."/>
            <person name="Huang L."/>
        </authorList>
    </citation>
    <scope>NUCLEOTIDE SEQUENCE [LARGE SCALE GENOMIC DNA]</scope>
    <source>
        <strain evidence="2 3">SXYLt</strain>
    </source>
</reference>
<dbReference type="Gene3D" id="3.30.2130.10">
    <property type="entry name" value="VC0802-like"/>
    <property type="match status" value="1"/>
</dbReference>
<gene>
    <name evidence="2" type="ORF">VPNG_05662</name>
</gene>
<dbReference type="EMBL" id="LKEB01000026">
    <property type="protein sequence ID" value="ROW11686.1"/>
    <property type="molecule type" value="Genomic_DNA"/>
</dbReference>
<name>A0A423X7H1_9PEZI</name>
<keyword evidence="3" id="KW-1185">Reference proteome</keyword>
<dbReference type="InParanoid" id="A0A423X7H1"/>
<dbReference type="PANTHER" id="PTHR31131">
    <property type="entry name" value="CHROMOSOME 1, WHOLE GENOME SHOTGUN SEQUENCE"/>
    <property type="match status" value="1"/>
</dbReference>
<evidence type="ECO:0000313" key="2">
    <source>
        <dbReference type="EMBL" id="ROW11686.1"/>
    </source>
</evidence>
<dbReference type="OrthoDB" id="58529at2759"/>
<dbReference type="PANTHER" id="PTHR31131:SF6">
    <property type="entry name" value="CASTOR ACT DOMAIN-CONTAINING PROTEIN"/>
    <property type="match status" value="1"/>
</dbReference>
<accession>A0A423X7H1</accession>
<dbReference type="Proteomes" id="UP000285146">
    <property type="component" value="Unassembled WGS sequence"/>
</dbReference>
<dbReference type="GO" id="GO:0046394">
    <property type="term" value="P:carboxylic acid biosynthetic process"/>
    <property type="evidence" value="ECO:0007669"/>
    <property type="project" value="UniProtKB-ARBA"/>
</dbReference>
<comment type="caution">
    <text evidence="2">The sequence shown here is derived from an EMBL/GenBank/DDBJ whole genome shotgun (WGS) entry which is preliminary data.</text>
</comment>
<dbReference type="InterPro" id="IPR027795">
    <property type="entry name" value="CASTOR_ACT_dom"/>
</dbReference>
<dbReference type="AlphaFoldDB" id="A0A423X7H1"/>
<organism evidence="2 3">
    <name type="scientific">Cytospora leucostoma</name>
    <dbReference type="NCBI Taxonomy" id="1230097"/>
    <lineage>
        <taxon>Eukaryota</taxon>
        <taxon>Fungi</taxon>
        <taxon>Dikarya</taxon>
        <taxon>Ascomycota</taxon>
        <taxon>Pezizomycotina</taxon>
        <taxon>Sordariomycetes</taxon>
        <taxon>Sordariomycetidae</taxon>
        <taxon>Diaporthales</taxon>
        <taxon>Cytosporaceae</taxon>
        <taxon>Cytospora</taxon>
    </lineage>
</organism>
<dbReference type="InterPro" id="IPR045865">
    <property type="entry name" value="ACT-like_dom_sf"/>
</dbReference>
<dbReference type="InterPro" id="IPR051719">
    <property type="entry name" value="CASTOR_mTORC1"/>
</dbReference>
<protein>
    <recommendedName>
        <fullName evidence="1">CASTOR ACT domain-containing protein</fullName>
    </recommendedName>
</protein>
<dbReference type="Pfam" id="PF13840">
    <property type="entry name" value="ACT_7"/>
    <property type="match status" value="1"/>
</dbReference>
<dbReference type="SUPFAM" id="SSF55021">
    <property type="entry name" value="ACT-like"/>
    <property type="match status" value="1"/>
</dbReference>
<proteinExistence type="predicted"/>
<evidence type="ECO:0000313" key="3">
    <source>
        <dbReference type="Proteomes" id="UP000285146"/>
    </source>
</evidence>
<sequence length="389" mass="42303">MNAEVGFLGETLSLIHIPLDLYTQFVQPIIRILLPPGLHDGGPTLEGRLEGLTVDEKHGFLNISVTPIECSIACHEAWSKKFFEPIIDQLPKEAARAVSVSKQSYLVLRVSSPGMDAGRRVVDLTSPLGLAGIPIFFITTYYSDFIIVPSRDREKVVKVLLDGGFECTKGCSSSFISLGALSHSVGLSQEADRPPSSPPPVNVAELRVRAFKLLKKHDVVPRIEPDLRLVQCSGKDVSHNEGYSWPTRSYNGNGNGNHRKAWVDKVDTKFYTSLIAALVSRPRFLSVTLTEDDEPSLLLDKCLVDTFGDSLLGPMEAELVPIFLDLVDLPFDATGIVAGVAGKIVEEMQMEQNAELSYLSTAKTGAVILSSEQADLALEALSSLSPKEG</sequence>
<dbReference type="GO" id="GO:0006520">
    <property type="term" value="P:amino acid metabolic process"/>
    <property type="evidence" value="ECO:0007669"/>
    <property type="project" value="UniProtKB-ARBA"/>
</dbReference>
<feature type="domain" description="CASTOR ACT" evidence="1">
    <location>
        <begin position="101"/>
        <end position="160"/>
    </location>
</feature>
<evidence type="ECO:0000259" key="1">
    <source>
        <dbReference type="Pfam" id="PF13840"/>
    </source>
</evidence>